<dbReference type="SMART" id="SM00028">
    <property type="entry name" value="TPR"/>
    <property type="match status" value="5"/>
</dbReference>
<feature type="repeat" description="TPR" evidence="9">
    <location>
        <begin position="76"/>
        <end position="109"/>
    </location>
</feature>
<dbReference type="PROSITE" id="PS50109">
    <property type="entry name" value="HIS_KIN"/>
    <property type="match status" value="1"/>
</dbReference>
<keyword evidence="5" id="KW-0547">Nucleotide-binding</keyword>
<evidence type="ECO:0000256" key="9">
    <source>
        <dbReference type="PROSITE-ProRule" id="PRU00339"/>
    </source>
</evidence>
<dbReference type="CDD" id="cd16917">
    <property type="entry name" value="HATPase_UhpB-NarQ-NarX-like"/>
    <property type="match status" value="1"/>
</dbReference>
<evidence type="ECO:0000313" key="12">
    <source>
        <dbReference type="EMBL" id="RYU95888.1"/>
    </source>
</evidence>
<dbReference type="EC" id="2.7.13.3" evidence="2"/>
<dbReference type="AlphaFoldDB" id="A0A4Q5M131"/>
<dbReference type="InterPro" id="IPR011990">
    <property type="entry name" value="TPR-like_helical_dom_sf"/>
</dbReference>
<dbReference type="GO" id="GO:0016020">
    <property type="term" value="C:membrane"/>
    <property type="evidence" value="ECO:0007669"/>
    <property type="project" value="InterPro"/>
</dbReference>
<dbReference type="InterPro" id="IPR011712">
    <property type="entry name" value="Sig_transdc_His_kin_sub3_dim/P"/>
</dbReference>
<evidence type="ECO:0000256" key="8">
    <source>
        <dbReference type="ARBA" id="ARBA00023012"/>
    </source>
</evidence>
<keyword evidence="9" id="KW-0802">TPR repeat</keyword>
<dbReference type="GO" id="GO:0000155">
    <property type="term" value="F:phosphorelay sensor kinase activity"/>
    <property type="evidence" value="ECO:0007669"/>
    <property type="project" value="InterPro"/>
</dbReference>
<evidence type="ECO:0000256" key="1">
    <source>
        <dbReference type="ARBA" id="ARBA00000085"/>
    </source>
</evidence>
<evidence type="ECO:0000259" key="11">
    <source>
        <dbReference type="PROSITE" id="PS50109"/>
    </source>
</evidence>
<evidence type="ECO:0000256" key="10">
    <source>
        <dbReference type="SAM" id="Phobius"/>
    </source>
</evidence>
<evidence type="ECO:0000256" key="7">
    <source>
        <dbReference type="ARBA" id="ARBA00022840"/>
    </source>
</evidence>
<evidence type="ECO:0000256" key="2">
    <source>
        <dbReference type="ARBA" id="ARBA00012438"/>
    </source>
</evidence>
<keyword evidence="10" id="KW-0812">Transmembrane</keyword>
<dbReference type="Pfam" id="PF02518">
    <property type="entry name" value="HATPase_c"/>
    <property type="match status" value="1"/>
</dbReference>
<keyword evidence="10" id="KW-0472">Membrane</keyword>
<dbReference type="InterPro" id="IPR003594">
    <property type="entry name" value="HATPase_dom"/>
</dbReference>
<evidence type="ECO:0000256" key="6">
    <source>
        <dbReference type="ARBA" id="ARBA00022777"/>
    </source>
</evidence>
<dbReference type="Gene3D" id="1.20.5.1930">
    <property type="match status" value="1"/>
</dbReference>
<dbReference type="PANTHER" id="PTHR24421">
    <property type="entry name" value="NITRATE/NITRITE SENSOR PROTEIN NARX-RELATED"/>
    <property type="match status" value="1"/>
</dbReference>
<dbReference type="RefSeq" id="WP_130020768.1">
    <property type="nucleotide sequence ID" value="NZ_SEWF01000011.1"/>
</dbReference>
<keyword evidence="3" id="KW-0597">Phosphoprotein</keyword>
<dbReference type="PROSITE" id="PS50005">
    <property type="entry name" value="TPR"/>
    <property type="match status" value="1"/>
</dbReference>
<dbReference type="SUPFAM" id="SSF55874">
    <property type="entry name" value="ATPase domain of HSP90 chaperone/DNA topoisomerase II/histidine kinase"/>
    <property type="match status" value="1"/>
</dbReference>
<dbReference type="PANTHER" id="PTHR24421:SF10">
    <property type="entry name" value="NITRATE_NITRITE SENSOR PROTEIN NARQ"/>
    <property type="match status" value="1"/>
</dbReference>
<dbReference type="InterPro" id="IPR036890">
    <property type="entry name" value="HATPase_C_sf"/>
</dbReference>
<keyword evidence="6" id="KW-0418">Kinase</keyword>
<dbReference type="GO" id="GO:0046983">
    <property type="term" value="F:protein dimerization activity"/>
    <property type="evidence" value="ECO:0007669"/>
    <property type="project" value="InterPro"/>
</dbReference>
<evidence type="ECO:0000256" key="5">
    <source>
        <dbReference type="ARBA" id="ARBA00022741"/>
    </source>
</evidence>
<dbReference type="InterPro" id="IPR050482">
    <property type="entry name" value="Sensor_HK_TwoCompSys"/>
</dbReference>
<comment type="catalytic activity">
    <reaction evidence="1">
        <text>ATP + protein L-histidine = ADP + protein N-phospho-L-histidine.</text>
        <dbReference type="EC" id="2.7.13.3"/>
    </reaction>
</comment>
<dbReference type="SUPFAM" id="SSF48452">
    <property type="entry name" value="TPR-like"/>
    <property type="match status" value="2"/>
</dbReference>
<dbReference type="Gene3D" id="3.30.565.10">
    <property type="entry name" value="Histidine kinase-like ATPase, C-terminal domain"/>
    <property type="match status" value="1"/>
</dbReference>
<dbReference type="GO" id="GO:0005524">
    <property type="term" value="F:ATP binding"/>
    <property type="evidence" value="ECO:0007669"/>
    <property type="project" value="UniProtKB-KW"/>
</dbReference>
<feature type="transmembrane region" description="Helical" evidence="10">
    <location>
        <begin position="354"/>
        <end position="372"/>
    </location>
</feature>
<gene>
    <name evidence="12" type="ORF">EWM59_09700</name>
</gene>
<keyword evidence="13" id="KW-1185">Reference proteome</keyword>
<keyword evidence="10" id="KW-1133">Transmembrane helix</keyword>
<comment type="caution">
    <text evidence="12">The sequence shown here is derived from an EMBL/GenBank/DDBJ whole genome shotgun (WGS) entry which is preliminary data.</text>
</comment>
<name>A0A4Q5M131_9BACT</name>
<keyword evidence="7" id="KW-0067">ATP-binding</keyword>
<dbReference type="Pfam" id="PF13424">
    <property type="entry name" value="TPR_12"/>
    <property type="match status" value="1"/>
</dbReference>
<reference evidence="12 13" key="1">
    <citation type="submission" date="2019-02" db="EMBL/GenBank/DDBJ databases">
        <title>Bacterial novel species Emticicia sp. 17J42-9 isolated from soil.</title>
        <authorList>
            <person name="Jung H.-Y."/>
        </authorList>
    </citation>
    <scope>NUCLEOTIDE SEQUENCE [LARGE SCALE GENOMIC DNA]</scope>
    <source>
        <strain evidence="12 13">17J42-9</strain>
    </source>
</reference>
<evidence type="ECO:0000313" key="13">
    <source>
        <dbReference type="Proteomes" id="UP000293162"/>
    </source>
</evidence>
<keyword evidence="8" id="KW-0902">Two-component regulatory system</keyword>
<dbReference type="InterPro" id="IPR005467">
    <property type="entry name" value="His_kinase_dom"/>
</dbReference>
<dbReference type="OrthoDB" id="613934at2"/>
<protein>
    <recommendedName>
        <fullName evidence="2">histidine kinase</fullName>
        <ecNumber evidence="2">2.7.13.3</ecNumber>
    </recommendedName>
</protein>
<organism evidence="12 13">
    <name type="scientific">Emticicia agri</name>
    <dbReference type="NCBI Taxonomy" id="2492393"/>
    <lineage>
        <taxon>Bacteria</taxon>
        <taxon>Pseudomonadati</taxon>
        <taxon>Bacteroidota</taxon>
        <taxon>Cytophagia</taxon>
        <taxon>Cytophagales</taxon>
        <taxon>Leadbetterellaceae</taxon>
        <taxon>Emticicia</taxon>
    </lineage>
</organism>
<dbReference type="EMBL" id="SEWF01000011">
    <property type="protein sequence ID" value="RYU95888.1"/>
    <property type="molecule type" value="Genomic_DNA"/>
</dbReference>
<proteinExistence type="predicted"/>
<evidence type="ECO:0000256" key="4">
    <source>
        <dbReference type="ARBA" id="ARBA00022679"/>
    </source>
</evidence>
<sequence>MKKKLLLFILFPLIGYCQLFQEETEIRKYYNQPASLANLNQVSFLLNDLSLYDSSFHISRRCIALARETRNYQELGLAQFNIGLLYQRTSKYYQAVEYYEAAIRSFQRAKDARHEIEAYSYLGMCYRGQDMSDKNIEFQRRAIQLSYQYKNYQFLGMCHSALGLGFLKVSEIDSAKKHFNLALKFAREYADTMTVGGSLKNLGIILLAENEDKKGLTLLKQSIEVFGNSSWMKISNNQAFSYMALADYYHKYKDYQASIDYAQKAFAITQKSDWIEESEAASAKLYENFSAIGNQAKALYYLELNQIYNKQLTQQRLRVQQEALNSRLQYELQQNKIKLLNNESEKQELQRNSLIIILLVVSVGSFVIFSLYRTNRKQKKEIEEINLGLEQKVAARTTELQKAYNEIKDATMIGQTIERKRVAADLHDNLGSLLSALTFSLEAVDTTHSSPGERKILNTIKEQVNQAHEEVRLFSHNLQPTELEKEGLYNALEILAAKINTLNKIKLELDLKQLTPQAKNIEFNLYSICLEGINNILKHAQATYASISFKNTNGQLTMSIADNGKGIQANKITGIGLNNIKSRVEQIGAHFSIKSDEKGTVLNVTLT</sequence>
<keyword evidence="4" id="KW-0808">Transferase</keyword>
<evidence type="ECO:0000256" key="3">
    <source>
        <dbReference type="ARBA" id="ARBA00022553"/>
    </source>
</evidence>
<dbReference type="InterPro" id="IPR019734">
    <property type="entry name" value="TPR_rpt"/>
</dbReference>
<dbReference type="Gene3D" id="1.25.40.10">
    <property type="entry name" value="Tetratricopeptide repeat domain"/>
    <property type="match status" value="2"/>
</dbReference>
<feature type="domain" description="Histidine kinase" evidence="11">
    <location>
        <begin position="425"/>
        <end position="607"/>
    </location>
</feature>
<dbReference type="Pfam" id="PF07730">
    <property type="entry name" value="HisKA_3"/>
    <property type="match status" value="1"/>
</dbReference>
<dbReference type="Proteomes" id="UP000293162">
    <property type="component" value="Unassembled WGS sequence"/>
</dbReference>
<accession>A0A4Q5M131</accession>